<keyword evidence="2" id="KW-1185">Reference proteome</keyword>
<name>A0ACB7S347_HYAAI</name>
<dbReference type="EMBL" id="CM023486">
    <property type="protein sequence ID" value="KAH6929183.1"/>
    <property type="molecule type" value="Genomic_DNA"/>
</dbReference>
<reference evidence="1" key="1">
    <citation type="submission" date="2020-05" db="EMBL/GenBank/DDBJ databases">
        <title>Large-scale comparative analyses of tick genomes elucidate their genetic diversity and vector capacities.</title>
        <authorList>
            <person name="Jia N."/>
            <person name="Wang J."/>
            <person name="Shi W."/>
            <person name="Du L."/>
            <person name="Sun Y."/>
            <person name="Zhan W."/>
            <person name="Jiang J."/>
            <person name="Wang Q."/>
            <person name="Zhang B."/>
            <person name="Ji P."/>
            <person name="Sakyi L.B."/>
            <person name="Cui X."/>
            <person name="Yuan T."/>
            <person name="Jiang B."/>
            <person name="Yang W."/>
            <person name="Lam T.T.-Y."/>
            <person name="Chang Q."/>
            <person name="Ding S."/>
            <person name="Wang X."/>
            <person name="Zhu J."/>
            <person name="Ruan X."/>
            <person name="Zhao L."/>
            <person name="Wei J."/>
            <person name="Que T."/>
            <person name="Du C."/>
            <person name="Cheng J."/>
            <person name="Dai P."/>
            <person name="Han X."/>
            <person name="Huang E."/>
            <person name="Gao Y."/>
            <person name="Liu J."/>
            <person name="Shao H."/>
            <person name="Ye R."/>
            <person name="Li L."/>
            <person name="Wei W."/>
            <person name="Wang X."/>
            <person name="Wang C."/>
            <person name="Yang T."/>
            <person name="Huo Q."/>
            <person name="Li W."/>
            <person name="Guo W."/>
            <person name="Chen H."/>
            <person name="Zhou L."/>
            <person name="Ni X."/>
            <person name="Tian J."/>
            <person name="Zhou Y."/>
            <person name="Sheng Y."/>
            <person name="Liu T."/>
            <person name="Pan Y."/>
            <person name="Xia L."/>
            <person name="Li J."/>
            <person name="Zhao F."/>
            <person name="Cao W."/>
        </authorList>
    </citation>
    <scope>NUCLEOTIDE SEQUENCE</scope>
    <source>
        <strain evidence="1">Hyas-2018</strain>
    </source>
</reference>
<protein>
    <submittedName>
        <fullName evidence="1">Uncharacterized protein</fullName>
    </submittedName>
</protein>
<gene>
    <name evidence="1" type="ORF">HPB50_023982</name>
</gene>
<dbReference type="Proteomes" id="UP000821845">
    <property type="component" value="Chromosome 6"/>
</dbReference>
<organism evidence="1 2">
    <name type="scientific">Hyalomma asiaticum</name>
    <name type="common">Tick</name>
    <dbReference type="NCBI Taxonomy" id="266040"/>
    <lineage>
        <taxon>Eukaryota</taxon>
        <taxon>Metazoa</taxon>
        <taxon>Ecdysozoa</taxon>
        <taxon>Arthropoda</taxon>
        <taxon>Chelicerata</taxon>
        <taxon>Arachnida</taxon>
        <taxon>Acari</taxon>
        <taxon>Parasitiformes</taxon>
        <taxon>Ixodida</taxon>
        <taxon>Ixodoidea</taxon>
        <taxon>Ixodidae</taxon>
        <taxon>Hyalomminae</taxon>
        <taxon>Hyalomma</taxon>
    </lineage>
</organism>
<evidence type="ECO:0000313" key="2">
    <source>
        <dbReference type="Proteomes" id="UP000821845"/>
    </source>
</evidence>
<evidence type="ECO:0000313" key="1">
    <source>
        <dbReference type="EMBL" id="KAH6929183.1"/>
    </source>
</evidence>
<proteinExistence type="predicted"/>
<accession>A0ACB7S347</accession>
<comment type="caution">
    <text evidence="1">The sequence shown here is derived from an EMBL/GenBank/DDBJ whole genome shotgun (WGS) entry which is preliminary data.</text>
</comment>
<sequence length="69" mass="7496">MNDGSLLQETSCDDSVTVEEIIWNMENGGTVLEEDAVICPTEPQSPVQDDSSERCTQATLEAPPPTKEN</sequence>